<dbReference type="Proteomes" id="UP001056778">
    <property type="component" value="Chromosome 5"/>
</dbReference>
<name>A0ACB9T1V2_HOLOL</name>
<organism evidence="1 2">
    <name type="scientific">Holotrichia oblita</name>
    <name type="common">Chafer beetle</name>
    <dbReference type="NCBI Taxonomy" id="644536"/>
    <lineage>
        <taxon>Eukaryota</taxon>
        <taxon>Metazoa</taxon>
        <taxon>Ecdysozoa</taxon>
        <taxon>Arthropoda</taxon>
        <taxon>Hexapoda</taxon>
        <taxon>Insecta</taxon>
        <taxon>Pterygota</taxon>
        <taxon>Neoptera</taxon>
        <taxon>Endopterygota</taxon>
        <taxon>Coleoptera</taxon>
        <taxon>Polyphaga</taxon>
        <taxon>Scarabaeiformia</taxon>
        <taxon>Scarabaeidae</taxon>
        <taxon>Melolonthinae</taxon>
        <taxon>Holotrichia</taxon>
    </lineage>
</organism>
<accession>A0ACB9T1V2</accession>
<keyword evidence="2" id="KW-1185">Reference proteome</keyword>
<reference evidence="1" key="1">
    <citation type="submission" date="2022-04" db="EMBL/GenBank/DDBJ databases">
        <title>Chromosome-scale genome assembly of Holotrichia oblita Faldermann.</title>
        <authorList>
            <person name="Rongchong L."/>
        </authorList>
    </citation>
    <scope>NUCLEOTIDE SEQUENCE</scope>
    <source>
        <strain evidence="1">81SQS9</strain>
    </source>
</reference>
<proteinExistence type="predicted"/>
<sequence>MVLTVYIDLLSQPCRALYITLKLHNVTFKTQYISIEKGEHRTSEFTQNISRFNKLPVIDDDGFKLTESVGILRYLAKTKTIRDSYYPQDAKKQARVDEFLEWHHTNLRSLCSPYFIRKWILPKFFGKVTPADKLRPYFNQMVACLDNMERLWLNSDGLYIIGDQLTAADIWAACEIEQLTMTGYDPKMGRPKLAAFLERVRNETNPYFDEAHKEVYEYAELDKKNSKL</sequence>
<dbReference type="EMBL" id="CM043019">
    <property type="protein sequence ID" value="KAI4460786.1"/>
    <property type="molecule type" value="Genomic_DNA"/>
</dbReference>
<evidence type="ECO:0000313" key="2">
    <source>
        <dbReference type="Proteomes" id="UP001056778"/>
    </source>
</evidence>
<comment type="caution">
    <text evidence="1">The sequence shown here is derived from an EMBL/GenBank/DDBJ whole genome shotgun (WGS) entry which is preliminary data.</text>
</comment>
<evidence type="ECO:0000313" key="1">
    <source>
        <dbReference type="EMBL" id="KAI4460786.1"/>
    </source>
</evidence>
<protein>
    <submittedName>
        <fullName evidence="1">Glutathione s-transferase n-terminal domain</fullName>
    </submittedName>
</protein>
<gene>
    <name evidence="1" type="ORF">MML48_5g00011961</name>
</gene>